<dbReference type="KEGG" id="aten:116291906"/>
<gene>
    <name evidence="3" type="primary">LOC116291906</name>
</gene>
<evidence type="ECO:0000313" key="2">
    <source>
        <dbReference type="Proteomes" id="UP000515163"/>
    </source>
</evidence>
<dbReference type="OrthoDB" id="5990400at2759"/>
<feature type="region of interest" description="Disordered" evidence="1">
    <location>
        <begin position="319"/>
        <end position="416"/>
    </location>
</feature>
<dbReference type="RefSeq" id="XP_031555000.1">
    <property type="nucleotide sequence ID" value="XM_031699140.1"/>
</dbReference>
<feature type="compositionally biased region" description="Basic and acidic residues" evidence="1">
    <location>
        <begin position="400"/>
        <end position="416"/>
    </location>
</feature>
<dbReference type="PANTHER" id="PTHR40240">
    <property type="entry name" value="PLEXUS, ISOFORM A"/>
    <property type="match status" value="1"/>
</dbReference>
<evidence type="ECO:0000256" key="1">
    <source>
        <dbReference type="SAM" id="MobiDB-lite"/>
    </source>
</evidence>
<dbReference type="InParanoid" id="A0A6P8HQP6"/>
<name>A0A6P8HQP6_ACTTE</name>
<dbReference type="AlphaFoldDB" id="A0A6P8HQP6"/>
<dbReference type="Proteomes" id="UP000515163">
    <property type="component" value="Unplaced"/>
</dbReference>
<feature type="compositionally biased region" description="Low complexity" evidence="1">
    <location>
        <begin position="325"/>
        <end position="335"/>
    </location>
</feature>
<accession>A0A6P8HQP6</accession>
<organism evidence="2 3">
    <name type="scientific">Actinia tenebrosa</name>
    <name type="common">Australian red waratah sea anemone</name>
    <dbReference type="NCBI Taxonomy" id="6105"/>
    <lineage>
        <taxon>Eukaryota</taxon>
        <taxon>Metazoa</taxon>
        <taxon>Cnidaria</taxon>
        <taxon>Anthozoa</taxon>
        <taxon>Hexacorallia</taxon>
        <taxon>Actiniaria</taxon>
        <taxon>Actiniidae</taxon>
        <taxon>Actinia</taxon>
    </lineage>
</organism>
<sequence length="592" mass="68196">MMGERLRLCAACSLPSPGPTKRLYYQHRDYGPFFPILEEQRRKSNGYLFSGGRVVVCTGCASHLLRQWAFYEKNWTPLEKRTYTLLSEERMARKAKKDSFMSKVSMGTDNGFVELNDQENHLSKTASKISSRDRDFKGFNQETMSDKVNSSSLNERLSPQSFISEGNAPFRRALKKVSKQNTRILAEYNEANKHSDLSTLQTLEKSEEWNGEERMDSKKGRSHALWNLPSEDIRSKVREELEENIDVMIRKVAEIQHYENLRRYELELKEAAERMCKVQDSKGDIDRMCQSLKSQLQEELLFRDTLRVLNEEGKDINGGKKALMSIEPPASIPPESHSKKHQSKQRLTGVTNAKKAGKEWKGKTVRKKLREKASVSEPTENSLALVPCPTEEESGTSSRNDAERATSASRKLDTVVRELEKEREWRKRTEGIIVQQREMIEELRNGIQGEVKRLIEEQNKRYHEIKANAGKSPRRQQTPGPRASPNGHSRPSQYKTPYISLDRASSVDHDATRDGEERMILRERRRRQRKDRSRDQWEYKGDVPLAARSKKYDDDDKSKGHGEDDDDDGSGDVTNDSDDDRSSPATPEYYIQ</sequence>
<feature type="compositionally biased region" description="Basic and acidic residues" evidence="1">
    <location>
        <begin position="505"/>
        <end position="522"/>
    </location>
</feature>
<reference evidence="3" key="1">
    <citation type="submission" date="2025-08" db="UniProtKB">
        <authorList>
            <consortium name="RefSeq"/>
        </authorList>
    </citation>
    <scope>IDENTIFICATION</scope>
    <source>
        <tissue evidence="3">Tentacle</tissue>
    </source>
</reference>
<feature type="region of interest" description="Disordered" evidence="1">
    <location>
        <begin position="462"/>
        <end position="592"/>
    </location>
</feature>
<dbReference type="GeneID" id="116291906"/>
<evidence type="ECO:0000313" key="3">
    <source>
        <dbReference type="RefSeq" id="XP_031555000.1"/>
    </source>
</evidence>
<protein>
    <submittedName>
        <fullName evidence="3">Glutamic acid-rich protein-like</fullName>
    </submittedName>
</protein>
<proteinExistence type="predicted"/>
<feature type="compositionally biased region" description="Polar residues" evidence="1">
    <location>
        <begin position="486"/>
        <end position="495"/>
    </location>
</feature>
<dbReference type="PANTHER" id="PTHR40240:SF1">
    <property type="entry name" value="PLEXUS, ISOFORM A"/>
    <property type="match status" value="1"/>
</dbReference>
<keyword evidence="2" id="KW-1185">Reference proteome</keyword>
<feature type="compositionally biased region" description="Basic and acidic residues" evidence="1">
    <location>
        <begin position="550"/>
        <end position="562"/>
    </location>
</feature>
<feature type="compositionally biased region" description="Acidic residues" evidence="1">
    <location>
        <begin position="563"/>
        <end position="579"/>
    </location>
</feature>
<feature type="compositionally biased region" description="Basic and acidic residues" evidence="1">
    <location>
        <begin position="532"/>
        <end position="541"/>
    </location>
</feature>